<protein>
    <submittedName>
        <fullName evidence="1">Uncharacterized protein</fullName>
    </submittedName>
</protein>
<evidence type="ECO:0000313" key="1">
    <source>
        <dbReference type="EMBL" id="MXQ85561.1"/>
    </source>
</evidence>
<evidence type="ECO:0000313" key="2">
    <source>
        <dbReference type="Proteomes" id="UP000322234"/>
    </source>
</evidence>
<dbReference type="Proteomes" id="UP000322234">
    <property type="component" value="Unassembled WGS sequence"/>
</dbReference>
<name>A0A6B0R983_9CETA</name>
<dbReference type="AlphaFoldDB" id="A0A6B0R983"/>
<sequence>MNSSLPKKNHDMVKLLPPQISHDKLTFILLHTLQVNFRAIRSVQDWVSVNRHHEECTNKPLLQEKKSLENANFVLKTPFRAKLNLSEKPRKLSFPRNEPQWEPGKGALQRFQEPVTLILGVKMGAAVSQISLKSVSFNRVTSPL</sequence>
<gene>
    <name evidence="1" type="ORF">E5288_WYG011244</name>
</gene>
<keyword evidence="2" id="KW-1185">Reference proteome</keyword>
<proteinExistence type="predicted"/>
<reference evidence="1" key="1">
    <citation type="submission" date="2019-10" db="EMBL/GenBank/DDBJ databases">
        <title>The sequence and de novo assembly of the wild yak genome.</title>
        <authorList>
            <person name="Liu Y."/>
        </authorList>
    </citation>
    <scope>NUCLEOTIDE SEQUENCE [LARGE SCALE GENOMIC DNA]</scope>
    <source>
        <strain evidence="1">WY2019</strain>
    </source>
</reference>
<comment type="caution">
    <text evidence="1">The sequence shown here is derived from an EMBL/GenBank/DDBJ whole genome shotgun (WGS) entry which is preliminary data.</text>
</comment>
<dbReference type="EMBL" id="VBQZ03000026">
    <property type="protein sequence ID" value="MXQ85561.1"/>
    <property type="molecule type" value="Genomic_DNA"/>
</dbReference>
<organism evidence="1 2">
    <name type="scientific">Bos mutus</name>
    <name type="common">wild yak</name>
    <dbReference type="NCBI Taxonomy" id="72004"/>
    <lineage>
        <taxon>Eukaryota</taxon>
        <taxon>Metazoa</taxon>
        <taxon>Chordata</taxon>
        <taxon>Craniata</taxon>
        <taxon>Vertebrata</taxon>
        <taxon>Euteleostomi</taxon>
        <taxon>Mammalia</taxon>
        <taxon>Eutheria</taxon>
        <taxon>Laurasiatheria</taxon>
        <taxon>Artiodactyla</taxon>
        <taxon>Ruminantia</taxon>
        <taxon>Pecora</taxon>
        <taxon>Bovidae</taxon>
        <taxon>Bovinae</taxon>
        <taxon>Bos</taxon>
    </lineage>
</organism>
<accession>A0A6B0R983</accession>